<dbReference type="Pfam" id="PF04018">
    <property type="entry name" value="VCA0040-like"/>
    <property type="match status" value="1"/>
</dbReference>
<accession>V5WG52</accession>
<keyword evidence="2" id="KW-1133">Transmembrane helix</keyword>
<feature type="compositionally biased region" description="Polar residues" evidence="1">
    <location>
        <begin position="293"/>
        <end position="323"/>
    </location>
</feature>
<dbReference type="InterPro" id="IPR007163">
    <property type="entry name" value="VCA0040-like"/>
</dbReference>
<keyword evidence="4" id="KW-1185">Reference proteome</keyword>
<proteinExistence type="predicted"/>
<keyword evidence="2" id="KW-0472">Membrane</keyword>
<dbReference type="OrthoDB" id="9793746at2"/>
<evidence type="ECO:0000256" key="2">
    <source>
        <dbReference type="SAM" id="Phobius"/>
    </source>
</evidence>
<dbReference type="PATRIC" id="fig|1307761.3.peg.721"/>
<protein>
    <recommendedName>
        <fullName evidence="5">Integral membrane protein</fullName>
    </recommendedName>
</protein>
<feature type="transmembrane region" description="Helical" evidence="2">
    <location>
        <begin position="59"/>
        <end position="81"/>
    </location>
</feature>
<dbReference type="EMBL" id="CP006939">
    <property type="protein sequence ID" value="AHC14146.1"/>
    <property type="molecule type" value="Genomic_DNA"/>
</dbReference>
<feature type="transmembrane region" description="Helical" evidence="2">
    <location>
        <begin position="88"/>
        <end position="112"/>
    </location>
</feature>
<dbReference type="AlphaFoldDB" id="V5WG52"/>
<reference evidence="3 4" key="1">
    <citation type="journal article" date="2015" name="Stand. Genomic Sci.">
        <title>Complete genome sequence and description of Salinispira pacifica gen. nov., sp. nov., a novel spirochaete isolated form a hypersaline microbial mat.</title>
        <authorList>
            <person name="Ben Hania W."/>
            <person name="Joseph M."/>
            <person name="Schumann P."/>
            <person name="Bunk B."/>
            <person name="Fiebig A."/>
            <person name="Sproer C."/>
            <person name="Klenk H.P."/>
            <person name="Fardeau M.L."/>
            <person name="Spring S."/>
        </authorList>
    </citation>
    <scope>NUCLEOTIDE SEQUENCE [LARGE SCALE GENOMIC DNA]</scope>
    <source>
        <strain evidence="3 4">L21-RPul-D2</strain>
    </source>
</reference>
<feature type="transmembrane region" description="Helical" evidence="2">
    <location>
        <begin position="124"/>
        <end position="144"/>
    </location>
</feature>
<dbReference type="PANTHER" id="PTHR37308">
    <property type="entry name" value="INTEGRAL MEMBRANE PROTEIN"/>
    <property type="match status" value="1"/>
</dbReference>
<gene>
    <name evidence="3" type="ORF">L21SP2_0721</name>
</gene>
<evidence type="ECO:0000313" key="3">
    <source>
        <dbReference type="EMBL" id="AHC14146.1"/>
    </source>
</evidence>
<dbReference type="eggNOG" id="COG2035">
    <property type="taxonomic scope" value="Bacteria"/>
</dbReference>
<feature type="transmembrane region" description="Helical" evidence="2">
    <location>
        <begin position="266"/>
        <end position="284"/>
    </location>
</feature>
<dbReference type="HOGENOM" id="CLU_055621_0_0_12"/>
<dbReference type="PANTHER" id="PTHR37308:SF1">
    <property type="entry name" value="POLYPRENYL-PHOSPHATE TRANSPORTER"/>
    <property type="match status" value="1"/>
</dbReference>
<keyword evidence="2" id="KW-0812">Transmembrane</keyword>
<dbReference type="Proteomes" id="UP000018680">
    <property type="component" value="Chromosome"/>
</dbReference>
<dbReference type="KEGG" id="slr:L21SP2_0721"/>
<evidence type="ECO:0008006" key="5">
    <source>
        <dbReference type="Google" id="ProtNLM"/>
    </source>
</evidence>
<feature type="transmembrane region" description="Helical" evidence="2">
    <location>
        <begin position="241"/>
        <end position="260"/>
    </location>
</feature>
<evidence type="ECO:0000256" key="1">
    <source>
        <dbReference type="SAM" id="MobiDB-lite"/>
    </source>
</evidence>
<dbReference type="STRING" id="1307761.L21SP2_0721"/>
<organism evidence="3 4">
    <name type="scientific">Salinispira pacifica</name>
    <dbReference type="NCBI Taxonomy" id="1307761"/>
    <lineage>
        <taxon>Bacteria</taxon>
        <taxon>Pseudomonadati</taxon>
        <taxon>Spirochaetota</taxon>
        <taxon>Spirochaetia</taxon>
        <taxon>Spirochaetales</taxon>
        <taxon>Spirochaetaceae</taxon>
        <taxon>Salinispira</taxon>
    </lineage>
</organism>
<dbReference type="RefSeq" id="WP_024267077.1">
    <property type="nucleotide sequence ID" value="NC_023035.1"/>
</dbReference>
<name>V5WG52_9SPIO</name>
<feature type="transmembrane region" description="Helical" evidence="2">
    <location>
        <begin position="210"/>
        <end position="234"/>
    </location>
</feature>
<feature type="region of interest" description="Disordered" evidence="1">
    <location>
        <begin position="292"/>
        <end position="329"/>
    </location>
</feature>
<feature type="transmembrane region" description="Helical" evidence="2">
    <location>
        <begin position="12"/>
        <end position="39"/>
    </location>
</feature>
<feature type="transmembrane region" description="Helical" evidence="2">
    <location>
        <begin position="165"/>
        <end position="198"/>
    </location>
</feature>
<evidence type="ECO:0000313" key="4">
    <source>
        <dbReference type="Proteomes" id="UP000018680"/>
    </source>
</evidence>
<sequence>MKSTPMTWLINGLKGMFIGMANAIPGVSGGTIAVITGIYEPLIEALGSVFSKDAKWRKTIPGVLPLLIPVVIGVFTGITLFANVIDLLFLSIPMQTQFLFIGLILGSLPFIIKQSGKTSFRWSYAIPLILGAGLLIWMALRAEAMGDRSALISAQQVIRQITPANIILIMIVGAIATGTMVIPGVSGSFLLVVIGMYATFKTMFVEGNLPVIGVFMVGAIAGLLLVSKLIAVLLEKFHGHTYFGIIGLVLGSAAFLWPGFTFDTDGYTSLLAFGIGFAAAFFLGTDKKEKLKTSATDSSPKSSDASPENSDTDSQASKGSRTTQKNEEE</sequence>